<comment type="caution">
    <text evidence="1">The sequence shown here is derived from an EMBL/GenBank/DDBJ whole genome shotgun (WGS) entry which is preliminary data.</text>
</comment>
<dbReference type="AlphaFoldDB" id="X1CA13"/>
<accession>X1CA13</accession>
<reference evidence="1" key="1">
    <citation type="journal article" date="2014" name="Front. Microbiol.">
        <title>High frequency of phylogenetically diverse reductive dehalogenase-homologous genes in deep subseafloor sedimentary metagenomes.</title>
        <authorList>
            <person name="Kawai M."/>
            <person name="Futagami T."/>
            <person name="Toyoda A."/>
            <person name="Takaki Y."/>
            <person name="Nishi S."/>
            <person name="Hori S."/>
            <person name="Arai W."/>
            <person name="Tsubouchi T."/>
            <person name="Morono Y."/>
            <person name="Uchiyama I."/>
            <person name="Ito T."/>
            <person name="Fujiyama A."/>
            <person name="Inagaki F."/>
            <person name="Takami H."/>
        </authorList>
    </citation>
    <scope>NUCLEOTIDE SEQUENCE</scope>
    <source>
        <strain evidence="1">Expedition CK06-06</strain>
    </source>
</reference>
<organism evidence="1">
    <name type="scientific">marine sediment metagenome</name>
    <dbReference type="NCBI Taxonomy" id="412755"/>
    <lineage>
        <taxon>unclassified sequences</taxon>
        <taxon>metagenomes</taxon>
        <taxon>ecological metagenomes</taxon>
    </lineage>
</organism>
<gene>
    <name evidence="1" type="ORF">S01H4_49919</name>
</gene>
<dbReference type="EMBL" id="BART01028283">
    <property type="protein sequence ID" value="GAG90082.1"/>
    <property type="molecule type" value="Genomic_DNA"/>
</dbReference>
<protein>
    <submittedName>
        <fullName evidence="1">Uncharacterized protein</fullName>
    </submittedName>
</protein>
<name>X1CA13_9ZZZZ</name>
<evidence type="ECO:0000313" key="1">
    <source>
        <dbReference type="EMBL" id="GAG90082.1"/>
    </source>
</evidence>
<sequence>PIMAIQIKFHVKGKIGTYLYVSSAILLRL</sequence>
<proteinExistence type="predicted"/>
<feature type="non-terminal residue" evidence="1">
    <location>
        <position position="1"/>
    </location>
</feature>